<dbReference type="PRINTS" id="PR00115">
    <property type="entry name" value="F16BPHPHTASE"/>
</dbReference>
<dbReference type="InterPro" id="IPR039763">
    <property type="entry name" value="ARMT1"/>
</dbReference>
<comment type="cofactor">
    <cofactor evidence="4">
        <name>Ni(2+)</name>
        <dbReference type="ChEBI" id="CHEBI:49786"/>
    </cofactor>
</comment>
<proteinExistence type="inferred from homology"/>
<accession>A0A7S0D193</accession>
<dbReference type="SUPFAM" id="SSF111321">
    <property type="entry name" value="AF1104-like"/>
    <property type="match status" value="1"/>
</dbReference>
<dbReference type="AlphaFoldDB" id="A0A7S0D193"/>
<organism evidence="19">
    <name type="scientific">Micromonas pusilla</name>
    <name type="common">Picoplanktonic green alga</name>
    <name type="synonym">Chromulina pusilla</name>
    <dbReference type="NCBI Taxonomy" id="38833"/>
    <lineage>
        <taxon>Eukaryota</taxon>
        <taxon>Viridiplantae</taxon>
        <taxon>Chlorophyta</taxon>
        <taxon>Mamiellophyceae</taxon>
        <taxon>Mamiellales</taxon>
        <taxon>Mamiellaceae</taxon>
        <taxon>Micromonas</taxon>
    </lineage>
</organism>
<dbReference type="GO" id="GO:0006974">
    <property type="term" value="P:DNA damage response"/>
    <property type="evidence" value="ECO:0007669"/>
    <property type="project" value="TreeGrafter"/>
</dbReference>
<comment type="catalytic activity">
    <reaction evidence="13">
        <text>beta-D-fructose 6-phosphate = dihydroxyacetone + D-glyceraldehyde 3-phosphate</text>
        <dbReference type="Rhea" id="RHEA:28002"/>
        <dbReference type="ChEBI" id="CHEBI:16016"/>
        <dbReference type="ChEBI" id="CHEBI:57634"/>
        <dbReference type="ChEBI" id="CHEBI:59776"/>
    </reaction>
</comment>
<evidence type="ECO:0000256" key="5">
    <source>
        <dbReference type="ARBA" id="ARBA00009519"/>
    </source>
</evidence>
<dbReference type="HAMAP" id="MF_01855">
    <property type="entry name" value="FBPase_class1"/>
    <property type="match status" value="1"/>
</dbReference>
<evidence type="ECO:0000256" key="7">
    <source>
        <dbReference type="ARBA" id="ARBA00013093"/>
    </source>
</evidence>
<comment type="cofactor">
    <cofactor evidence="3">
        <name>Mn(2+)</name>
        <dbReference type="ChEBI" id="CHEBI:29035"/>
    </cofactor>
</comment>
<keyword evidence="8" id="KW-0479">Metal-binding</keyword>
<dbReference type="EC" id="3.1.3.11" evidence="7"/>
<dbReference type="PIRSF" id="PIRSF500210">
    <property type="entry name" value="FBPtase"/>
    <property type="match status" value="1"/>
</dbReference>
<dbReference type="InterPro" id="IPR033391">
    <property type="entry name" value="FBPase_N"/>
</dbReference>
<dbReference type="PANTHER" id="PTHR12260:SF6">
    <property type="entry name" value="DAMAGE-CONTROL PHOSPHATASE ARMT1"/>
    <property type="match status" value="1"/>
</dbReference>
<dbReference type="EMBL" id="HBEN01007537">
    <property type="protein sequence ID" value="CAD8440183.1"/>
    <property type="molecule type" value="Transcribed_RNA"/>
</dbReference>
<gene>
    <name evidence="19" type="ORF">MSP1401_LOCUS6175</name>
</gene>
<reference evidence="19" key="1">
    <citation type="submission" date="2021-01" db="EMBL/GenBank/DDBJ databases">
        <authorList>
            <person name="Corre E."/>
            <person name="Pelletier E."/>
            <person name="Niang G."/>
            <person name="Scheremetjew M."/>
            <person name="Finn R."/>
            <person name="Kale V."/>
            <person name="Holt S."/>
            <person name="Cochrane G."/>
            <person name="Meng A."/>
            <person name="Brown T."/>
            <person name="Cohen L."/>
        </authorList>
    </citation>
    <scope>NUCLEOTIDE SEQUENCE</scope>
    <source>
        <strain evidence="19">CCAC1681</strain>
    </source>
</reference>
<dbReference type="Gene3D" id="1.20.930.60">
    <property type="match status" value="1"/>
</dbReference>
<dbReference type="SUPFAM" id="SSF56655">
    <property type="entry name" value="Carbohydrate phosphatase"/>
    <property type="match status" value="1"/>
</dbReference>
<dbReference type="InterPro" id="IPR000146">
    <property type="entry name" value="FBPase_class-1"/>
</dbReference>
<keyword evidence="11 14" id="KW-0119">Carbohydrate metabolism</keyword>
<evidence type="ECO:0000256" key="8">
    <source>
        <dbReference type="ARBA" id="ARBA00022723"/>
    </source>
</evidence>
<dbReference type="PANTHER" id="PTHR12260">
    <property type="entry name" value="DAMAGE-CONTROL PHOSPHATASE ARMT1"/>
    <property type="match status" value="1"/>
</dbReference>
<dbReference type="Pfam" id="PF00316">
    <property type="entry name" value="FBPase"/>
    <property type="match status" value="1"/>
</dbReference>
<evidence type="ECO:0000256" key="13">
    <source>
        <dbReference type="ARBA" id="ARBA00048809"/>
    </source>
</evidence>
<evidence type="ECO:0000256" key="1">
    <source>
        <dbReference type="ARBA" id="ARBA00001273"/>
    </source>
</evidence>
<dbReference type="InterPro" id="IPR044015">
    <property type="entry name" value="FBPase_C_dom"/>
</dbReference>
<evidence type="ECO:0000256" key="12">
    <source>
        <dbReference type="ARBA" id="ARBA00032973"/>
    </source>
</evidence>
<comment type="similarity">
    <text evidence="5">Belongs to the damage-control phosphatase family. Sugar phosphate phosphatase III subfamily.</text>
</comment>
<comment type="catalytic activity">
    <reaction evidence="2">
        <text>beta-D-fructose 1-phosphate + H2O = D-fructose + phosphate</text>
        <dbReference type="Rhea" id="RHEA:35603"/>
        <dbReference type="ChEBI" id="CHEBI:15377"/>
        <dbReference type="ChEBI" id="CHEBI:37721"/>
        <dbReference type="ChEBI" id="CHEBI:43474"/>
        <dbReference type="ChEBI" id="CHEBI:138881"/>
    </reaction>
</comment>
<dbReference type="GO" id="GO:0046872">
    <property type="term" value="F:metal ion binding"/>
    <property type="evidence" value="ECO:0007669"/>
    <property type="project" value="UniProtKB-KW"/>
</dbReference>
<keyword evidence="9 14" id="KW-0378">Hydrolase</keyword>
<protein>
    <recommendedName>
        <fullName evidence="7">fructose-bisphosphatase</fullName>
        <ecNumber evidence="7">3.1.3.11</ecNumber>
    </recommendedName>
    <alternativeName>
        <fullName evidence="12">D-fructose-1,6-bisphosphate 1-phosphohydrolase</fullName>
    </alternativeName>
</protein>
<comment type="catalytic activity">
    <reaction evidence="1">
        <text>beta-D-fructose 1,6-bisphosphate + H2O = beta-D-fructose 6-phosphate + phosphate</text>
        <dbReference type="Rhea" id="RHEA:11064"/>
        <dbReference type="ChEBI" id="CHEBI:15377"/>
        <dbReference type="ChEBI" id="CHEBI:32966"/>
        <dbReference type="ChEBI" id="CHEBI:43474"/>
        <dbReference type="ChEBI" id="CHEBI:57634"/>
        <dbReference type="EC" id="3.1.3.11"/>
    </reaction>
</comment>
<dbReference type="InterPro" id="IPR002791">
    <property type="entry name" value="ARMT1-like_metal-bd"/>
</dbReference>
<evidence type="ECO:0000256" key="10">
    <source>
        <dbReference type="ARBA" id="ARBA00023211"/>
    </source>
</evidence>
<evidence type="ECO:0000256" key="2">
    <source>
        <dbReference type="ARBA" id="ARBA00001326"/>
    </source>
</evidence>
<name>A0A7S0D193_MICPS</name>
<dbReference type="PIRSF" id="PIRSF000904">
    <property type="entry name" value="FBPtase_SBPase"/>
    <property type="match status" value="1"/>
</dbReference>
<sequence length="847" mass="90988">MLDLGTLAPARVARVPDVKPSSRRASSRAGARRAACRRRAATAMSAADMDSTLDAPHAPLTPDGRLPPAILSNVPGTWAYDTVSRRLRESILSRVATDNADTLDADPRAAAAFAALDAELADAANVALRPIEDDGGPDVRYWNESLVDAWIGETWLDTPWLVSEFYFYRRILEALGYFGDGPGAGKDPFQRDKDAGLAACAEATKALAPKLNAFANGDGDDDAALATMRLFVLVSLWGNRMDLSIWPAAGATASGASGEAASSTRAAQAFEEALRAGEECLLWDDSAAAARAILEPGRDKIGMVVDNAGFELVCDLALADAIVIARDRQNERNDRNAPRAVVTLHVKAHPVFVSDAMSKDVRDTIDAMRASPDAATAATGKRWRGHVESGAWVIAPRFEWAQPQPFWELPRLARGALAEEHLVVIKGDANYRRLLGDRLWALDTPFGEVASYFPAPLLALRTLKAELGCGIPEAQARRAQATNPGTWQTDGKFGVVQYLPEPARQAHAANVAWRWDGAGSDARSRKELALVLVAIANACAALSARLAAAPLRASDSLGYAGDENRRNASGDAQKKLDVVANDFVRDALVECGAVRFYASEEEETIVELSSGGSFVVVCDPLDGSRNVDVGVPVGTIFGVYRVDETVFGEENHPEAQALRPGKELVAAGYANYSSSTGLVLAVAGGGAPTELDLTRGDANSHGEFREARALACPRRGQLYSLNDARFDDWPEGLRRYVEDARAGRGATGKKYSARYVCSLVTDFHRTLYQGGWCGNPRPHLRLVYECAPLAFVARAAGGRGSDGLGEILNRKPRDVHERTPFFAGSVEDVDELESYGDVRQGEAEYAV</sequence>
<dbReference type="InterPro" id="IPR036075">
    <property type="entry name" value="ARMT-1-like_metal-bd_sf"/>
</dbReference>
<evidence type="ECO:0000259" key="18">
    <source>
        <dbReference type="Pfam" id="PF18913"/>
    </source>
</evidence>
<evidence type="ECO:0000256" key="11">
    <source>
        <dbReference type="ARBA" id="ARBA00023277"/>
    </source>
</evidence>
<feature type="domain" description="Fructose-1-6-bisphosphatase class I N-terminal" evidence="16">
    <location>
        <begin position="523"/>
        <end position="696"/>
    </location>
</feature>
<evidence type="ECO:0000259" key="16">
    <source>
        <dbReference type="Pfam" id="PF00316"/>
    </source>
</evidence>
<evidence type="ECO:0000256" key="4">
    <source>
        <dbReference type="ARBA" id="ARBA00001967"/>
    </source>
</evidence>
<evidence type="ECO:0000256" key="15">
    <source>
        <dbReference type="SAM" id="MobiDB-lite"/>
    </source>
</evidence>
<dbReference type="Gene3D" id="3.30.540.10">
    <property type="entry name" value="Fructose-1,6-Bisphosphatase, subunit A, domain 1"/>
    <property type="match status" value="1"/>
</dbReference>
<feature type="domain" description="Damage-control phosphatase ARMT1-like metal-binding" evidence="17">
    <location>
        <begin position="109"/>
        <end position="475"/>
    </location>
</feature>
<dbReference type="GO" id="GO:0042132">
    <property type="term" value="F:fructose 1,6-bisphosphate 1-phosphatase activity"/>
    <property type="evidence" value="ECO:0007669"/>
    <property type="project" value="UniProtKB-EC"/>
</dbReference>
<dbReference type="InterPro" id="IPR028343">
    <property type="entry name" value="FBPtase"/>
</dbReference>
<dbReference type="GO" id="GO:0005975">
    <property type="term" value="P:carbohydrate metabolic process"/>
    <property type="evidence" value="ECO:0007669"/>
    <property type="project" value="InterPro"/>
</dbReference>
<evidence type="ECO:0000256" key="9">
    <source>
        <dbReference type="ARBA" id="ARBA00022801"/>
    </source>
</evidence>
<dbReference type="Pfam" id="PF01937">
    <property type="entry name" value="ARMT1-like_dom"/>
    <property type="match status" value="1"/>
</dbReference>
<evidence type="ECO:0000259" key="17">
    <source>
        <dbReference type="Pfam" id="PF01937"/>
    </source>
</evidence>
<feature type="region of interest" description="Disordered" evidence="15">
    <location>
        <begin position="14"/>
        <end position="59"/>
    </location>
</feature>
<comment type="similarity">
    <text evidence="6 14">Belongs to the FBPase class 1 family.</text>
</comment>
<evidence type="ECO:0000256" key="3">
    <source>
        <dbReference type="ARBA" id="ARBA00001936"/>
    </source>
</evidence>
<feature type="domain" description="Fructose-1-6-bisphosphatase class 1 C-terminal" evidence="18">
    <location>
        <begin position="713"/>
        <end position="835"/>
    </location>
</feature>
<dbReference type="Gene3D" id="3.40.50.10880">
    <property type="entry name" value="Uncharacterised protein PF01937, DUF89, domain 3"/>
    <property type="match status" value="1"/>
</dbReference>
<keyword evidence="10" id="KW-0464">Manganese</keyword>
<evidence type="ECO:0000313" key="19">
    <source>
        <dbReference type="EMBL" id="CAD8440183.1"/>
    </source>
</evidence>
<dbReference type="CDD" id="cd00354">
    <property type="entry name" value="FBPase"/>
    <property type="match status" value="1"/>
</dbReference>
<dbReference type="GO" id="GO:0005634">
    <property type="term" value="C:nucleus"/>
    <property type="evidence" value="ECO:0007669"/>
    <property type="project" value="TreeGrafter"/>
</dbReference>
<evidence type="ECO:0000256" key="6">
    <source>
        <dbReference type="ARBA" id="ARBA00010941"/>
    </source>
</evidence>
<feature type="compositionally biased region" description="Basic residues" evidence="15">
    <location>
        <begin position="21"/>
        <end position="40"/>
    </location>
</feature>
<evidence type="ECO:0000256" key="14">
    <source>
        <dbReference type="RuleBase" id="RU000508"/>
    </source>
</evidence>
<dbReference type="Pfam" id="PF18913">
    <property type="entry name" value="FBPase_C"/>
    <property type="match status" value="1"/>
</dbReference>
<dbReference type="Gene3D" id="3.40.190.80">
    <property type="match status" value="1"/>
</dbReference>